<gene>
    <name evidence="1" type="ORF">PFISCL1PPCAC_11027</name>
</gene>
<feature type="non-terminal residue" evidence="1">
    <location>
        <position position="71"/>
    </location>
</feature>
<name>A0AAV5VJ82_9BILA</name>
<comment type="caution">
    <text evidence="1">The sequence shown here is derived from an EMBL/GenBank/DDBJ whole genome shotgun (WGS) entry which is preliminary data.</text>
</comment>
<sequence length="71" mass="8031">GIPAMQRGKRDHPYRIFAARFPCSFSVRECPPTGVWRDGRGWLRAVNSALAPQRFVTSLSPFIIEMTSYSS</sequence>
<dbReference type="AlphaFoldDB" id="A0AAV5VJ82"/>
<reference evidence="1" key="1">
    <citation type="submission" date="2023-10" db="EMBL/GenBank/DDBJ databases">
        <title>Genome assembly of Pristionchus species.</title>
        <authorList>
            <person name="Yoshida K."/>
            <person name="Sommer R.J."/>
        </authorList>
    </citation>
    <scope>NUCLEOTIDE SEQUENCE</scope>
    <source>
        <strain evidence="1">RS5133</strain>
    </source>
</reference>
<organism evidence="1 2">
    <name type="scientific">Pristionchus fissidentatus</name>
    <dbReference type="NCBI Taxonomy" id="1538716"/>
    <lineage>
        <taxon>Eukaryota</taxon>
        <taxon>Metazoa</taxon>
        <taxon>Ecdysozoa</taxon>
        <taxon>Nematoda</taxon>
        <taxon>Chromadorea</taxon>
        <taxon>Rhabditida</taxon>
        <taxon>Rhabditina</taxon>
        <taxon>Diplogasteromorpha</taxon>
        <taxon>Diplogasteroidea</taxon>
        <taxon>Neodiplogasteridae</taxon>
        <taxon>Pristionchus</taxon>
    </lineage>
</organism>
<evidence type="ECO:0000313" key="2">
    <source>
        <dbReference type="Proteomes" id="UP001432322"/>
    </source>
</evidence>
<evidence type="ECO:0000313" key="1">
    <source>
        <dbReference type="EMBL" id="GMT19730.1"/>
    </source>
</evidence>
<feature type="non-terminal residue" evidence="1">
    <location>
        <position position="1"/>
    </location>
</feature>
<proteinExistence type="predicted"/>
<keyword evidence="2" id="KW-1185">Reference proteome</keyword>
<dbReference type="EMBL" id="BTSY01000003">
    <property type="protein sequence ID" value="GMT19730.1"/>
    <property type="molecule type" value="Genomic_DNA"/>
</dbReference>
<dbReference type="Proteomes" id="UP001432322">
    <property type="component" value="Unassembled WGS sequence"/>
</dbReference>
<accession>A0AAV5VJ82</accession>
<protein>
    <submittedName>
        <fullName evidence="1">Uncharacterized protein</fullName>
    </submittedName>
</protein>